<gene>
    <name evidence="2" type="ORF">MNBD_ACTINO02-1622</name>
</gene>
<feature type="region of interest" description="Disordered" evidence="1">
    <location>
        <begin position="1"/>
        <end position="31"/>
    </location>
</feature>
<protein>
    <submittedName>
        <fullName evidence="2">Uncharacterized protein</fullName>
    </submittedName>
</protein>
<name>A0A3B0SXH7_9ZZZZ</name>
<dbReference type="EMBL" id="UOEK01000537">
    <property type="protein sequence ID" value="VAW09240.1"/>
    <property type="molecule type" value="Genomic_DNA"/>
</dbReference>
<proteinExistence type="predicted"/>
<sequence>MATAQRNPENIPKKKQAPQGGRGGLFARTSRAEQNYRHCHIDVKSARRVGDYLVRYWS</sequence>
<evidence type="ECO:0000313" key="2">
    <source>
        <dbReference type="EMBL" id="VAW09240.1"/>
    </source>
</evidence>
<reference evidence="2" key="1">
    <citation type="submission" date="2018-06" db="EMBL/GenBank/DDBJ databases">
        <authorList>
            <person name="Zhirakovskaya E."/>
        </authorList>
    </citation>
    <scope>NUCLEOTIDE SEQUENCE</scope>
</reference>
<dbReference type="AlphaFoldDB" id="A0A3B0SXH7"/>
<accession>A0A3B0SXH7</accession>
<evidence type="ECO:0000256" key="1">
    <source>
        <dbReference type="SAM" id="MobiDB-lite"/>
    </source>
</evidence>
<organism evidence="2">
    <name type="scientific">hydrothermal vent metagenome</name>
    <dbReference type="NCBI Taxonomy" id="652676"/>
    <lineage>
        <taxon>unclassified sequences</taxon>
        <taxon>metagenomes</taxon>
        <taxon>ecological metagenomes</taxon>
    </lineage>
</organism>